<feature type="compositionally biased region" description="Polar residues" evidence="1">
    <location>
        <begin position="520"/>
        <end position="541"/>
    </location>
</feature>
<reference evidence="2" key="2">
    <citation type="journal article" date="2022" name="Microbiol. Resour. Announc.">
        <title>Whole-Genome Sequence of Entomortierella parvispora E1425, a Mucoromycotan Fungus Associated with Burkholderiaceae-Related Endosymbiotic Bacteria.</title>
        <authorList>
            <person name="Herlambang A."/>
            <person name="Guo Y."/>
            <person name="Takashima Y."/>
            <person name="Narisawa K."/>
            <person name="Ohta H."/>
            <person name="Nishizawa T."/>
        </authorList>
    </citation>
    <scope>NUCLEOTIDE SEQUENCE</scope>
    <source>
        <strain evidence="2">E1425</strain>
    </source>
</reference>
<feature type="region of interest" description="Disordered" evidence="1">
    <location>
        <begin position="707"/>
        <end position="754"/>
    </location>
</feature>
<feature type="compositionally biased region" description="Low complexity" evidence="1">
    <location>
        <begin position="864"/>
        <end position="889"/>
    </location>
</feature>
<feature type="region of interest" description="Disordered" evidence="1">
    <location>
        <begin position="72"/>
        <end position="140"/>
    </location>
</feature>
<feature type="compositionally biased region" description="Low complexity" evidence="1">
    <location>
        <begin position="718"/>
        <end position="730"/>
    </location>
</feature>
<dbReference type="PANTHER" id="PTHR13491:SF0">
    <property type="entry name" value="ZINC FINGER CCHC DOMAIN-CONTAINING PROTEIN 10"/>
    <property type="match status" value="1"/>
</dbReference>
<organism evidence="2 3">
    <name type="scientific">Entomortierella parvispora</name>
    <dbReference type="NCBI Taxonomy" id="205924"/>
    <lineage>
        <taxon>Eukaryota</taxon>
        <taxon>Fungi</taxon>
        <taxon>Fungi incertae sedis</taxon>
        <taxon>Mucoromycota</taxon>
        <taxon>Mortierellomycotina</taxon>
        <taxon>Mortierellomycetes</taxon>
        <taxon>Mortierellales</taxon>
        <taxon>Mortierellaceae</taxon>
        <taxon>Entomortierella</taxon>
    </lineage>
</organism>
<evidence type="ECO:0000313" key="3">
    <source>
        <dbReference type="Proteomes" id="UP000827284"/>
    </source>
</evidence>
<comment type="caution">
    <text evidence="2">The sequence shown here is derived from an EMBL/GenBank/DDBJ whole genome shotgun (WGS) entry which is preliminary data.</text>
</comment>
<dbReference type="AlphaFoldDB" id="A0A9P3H1Q9"/>
<accession>A0A9P3H1Q9</accession>
<sequence>MQQPLPSDRSAAFVDDLVRAANGAALRLEDPPRPPTSNPDTSITTHSSSSNAIHNKPLPRQALIPSALAVDSTATATTADSRTTITTSTTTMTSTTLTPTGTDSHPPPPPPPPPPLTTNDRLRYSLDQPPPPPYSVRAGSHGSTVITSSLSAAAEDRLFQVQELARQYPTSGNGLSFSANQPALVCADTMHDQQYLLVGSTNALHSIDLTLPQDRQMFKTHIQGVAFKEIHCLEDLGLVVVIAGRNSRVRCYDYEAMKRLIAYGHSKEGQGRVVEGGKLGSMKNMIQLRVETAFSKDDQSSGQDSNNNGVSNGSSRRHRQSSSIDRSLLSPLRAESPGSGPGQGSGSGTEDERDPTSKRSKQRPMSLGGLASLAHDHVMKNNKQPQQSTTTNTSGQSTAAPVAGAKSKRLSQMASYLSNAAASSTMAAQILNSQDSPSEEAISCAMRFTKVRQTKDAMALDFHYTPSTVFMTVLSKTGIDIYSRPRTACGRKGPAWLLARSNGPQAGLRTREGQGADISGTETSGRPSTSTLGGMASTSPPLSTPDHELLEWRQYKQFYHPEAPSFMTVVKTPQEITDIILGKGPRACVINVANMSVTDLHRQENGNMIQGLGKKLGFRSSQLWHSFETIPFDVPAHILYPATVEAIYGRRDEKSSSSNYNSNYGRVGQQERGSSNSPYTHHRASTMDTIQLSSDLTSRTVPLTTLQSQPMEMPDFPSSSSSSSSSSSASPETEQRTSREGQHRTSYDGATRRTIKTRMVTSDQVLNMAFSHCTATQLFLSTYGSQSRIVDLGGKPQSPIVLEWGSFPPQSVDFLKTGNDIYVVGFEKTSITVYSLSTGKKVKEILKRDLVQSSAGLNTLALDSQSSRSSPPSMLSQSPPPSTAVSSSSLSSSLTSAASSASTTAIKYLGRDNVAEDSMGLFFSYLHPKNGTSICKLAIAPPPPETHLHQPIEGFDS</sequence>
<feature type="region of interest" description="Disordered" evidence="1">
    <location>
        <begin position="381"/>
        <end position="406"/>
    </location>
</feature>
<dbReference type="SUPFAM" id="SSF101908">
    <property type="entry name" value="Putative isomerase YbhE"/>
    <property type="match status" value="1"/>
</dbReference>
<feature type="region of interest" description="Disordered" evidence="1">
    <location>
        <begin position="652"/>
        <end position="682"/>
    </location>
</feature>
<dbReference type="PANTHER" id="PTHR13491">
    <property type="entry name" value="ZCCHC10 PROTEIN"/>
    <property type="match status" value="1"/>
</dbReference>
<feature type="region of interest" description="Disordered" evidence="1">
    <location>
        <begin position="502"/>
        <end position="543"/>
    </location>
</feature>
<dbReference type="OrthoDB" id="6415790at2759"/>
<feature type="compositionally biased region" description="Low complexity" evidence="1">
    <location>
        <begin position="72"/>
        <end position="104"/>
    </location>
</feature>
<protein>
    <recommendedName>
        <fullName evidence="4">CNH domain-containing protein</fullName>
    </recommendedName>
</protein>
<dbReference type="EMBL" id="BQFW01000001">
    <property type="protein sequence ID" value="GJJ68490.1"/>
    <property type="molecule type" value="Genomic_DNA"/>
</dbReference>
<name>A0A9P3H1Q9_9FUNG</name>
<dbReference type="Proteomes" id="UP000827284">
    <property type="component" value="Unassembled WGS sequence"/>
</dbReference>
<feature type="compositionally biased region" description="Pro residues" evidence="1">
    <location>
        <begin position="105"/>
        <end position="116"/>
    </location>
</feature>
<feature type="region of interest" description="Disordered" evidence="1">
    <location>
        <begin position="23"/>
        <end position="57"/>
    </location>
</feature>
<reference evidence="2" key="1">
    <citation type="submission" date="2021-11" db="EMBL/GenBank/DDBJ databases">
        <authorList>
            <person name="Herlambang A."/>
            <person name="Guo Y."/>
            <person name="Takashima Y."/>
            <person name="Nishizawa T."/>
        </authorList>
    </citation>
    <scope>NUCLEOTIDE SEQUENCE</scope>
    <source>
        <strain evidence="2">E1425</strain>
    </source>
</reference>
<dbReference type="InterPro" id="IPR039715">
    <property type="entry name" value="ZCCHC10"/>
</dbReference>
<keyword evidence="3" id="KW-1185">Reference proteome</keyword>
<evidence type="ECO:0008006" key="4">
    <source>
        <dbReference type="Google" id="ProtNLM"/>
    </source>
</evidence>
<feature type="region of interest" description="Disordered" evidence="1">
    <location>
        <begin position="862"/>
        <end position="889"/>
    </location>
</feature>
<feature type="region of interest" description="Disordered" evidence="1">
    <location>
        <begin position="294"/>
        <end position="366"/>
    </location>
</feature>
<feature type="compositionally biased region" description="Polar residues" evidence="1">
    <location>
        <begin position="38"/>
        <end position="53"/>
    </location>
</feature>
<gene>
    <name evidence="2" type="ORF">EMPS_00836</name>
</gene>
<evidence type="ECO:0000313" key="2">
    <source>
        <dbReference type="EMBL" id="GJJ68490.1"/>
    </source>
</evidence>
<feature type="compositionally biased region" description="Basic and acidic residues" evidence="1">
    <location>
        <begin position="733"/>
        <end position="746"/>
    </location>
</feature>
<proteinExistence type="predicted"/>
<feature type="compositionally biased region" description="Low complexity" evidence="1">
    <location>
        <begin position="300"/>
        <end position="314"/>
    </location>
</feature>
<feature type="compositionally biased region" description="Low complexity" evidence="1">
    <location>
        <begin position="381"/>
        <end position="398"/>
    </location>
</feature>
<evidence type="ECO:0000256" key="1">
    <source>
        <dbReference type="SAM" id="MobiDB-lite"/>
    </source>
</evidence>